<accession>A0ABT5XWH1</accession>
<keyword evidence="1" id="KW-0812">Transmembrane</keyword>
<sequence>MDDVKVIFDQIPIRHDLSSHIMLLGIVQGFFLAFVIFLRAKRKSAINLFGWSLLVQCLVFLDVYLCYTGLMKYMIHFNDSTEFLVLLITPTLYFFLYTLLE</sequence>
<protein>
    <recommendedName>
        <fullName evidence="4">Histidine kinase N-terminal 7TM region domain-containing protein</fullName>
    </recommendedName>
</protein>
<organism evidence="2 3">
    <name type="scientific">Flagellimonas yonaguniensis</name>
    <dbReference type="NCBI Taxonomy" id="3031325"/>
    <lineage>
        <taxon>Bacteria</taxon>
        <taxon>Pseudomonadati</taxon>
        <taxon>Bacteroidota</taxon>
        <taxon>Flavobacteriia</taxon>
        <taxon>Flavobacteriales</taxon>
        <taxon>Flavobacteriaceae</taxon>
        <taxon>Flagellimonas</taxon>
    </lineage>
</organism>
<gene>
    <name evidence="2" type="ORF">PY092_03385</name>
</gene>
<dbReference type="EMBL" id="JARFVB010000001">
    <property type="protein sequence ID" value="MDF0715182.1"/>
    <property type="molecule type" value="Genomic_DNA"/>
</dbReference>
<name>A0ABT5XWH1_9FLAO</name>
<keyword evidence="1" id="KW-1133">Transmembrane helix</keyword>
<feature type="transmembrane region" description="Helical" evidence="1">
    <location>
        <begin position="20"/>
        <end position="38"/>
    </location>
</feature>
<dbReference type="Proteomes" id="UP001221366">
    <property type="component" value="Unassembled WGS sequence"/>
</dbReference>
<keyword evidence="1" id="KW-0472">Membrane</keyword>
<feature type="transmembrane region" description="Helical" evidence="1">
    <location>
        <begin position="50"/>
        <end position="71"/>
    </location>
</feature>
<keyword evidence="3" id="KW-1185">Reference proteome</keyword>
<evidence type="ECO:0000313" key="3">
    <source>
        <dbReference type="Proteomes" id="UP001221366"/>
    </source>
</evidence>
<reference evidence="2 3" key="1">
    <citation type="submission" date="2023-03" db="EMBL/GenBank/DDBJ databases">
        <title>Muricauda XX sp. nov. and Muricauda XXX sp. nov., two novel species isolated from Okinawa Trough.</title>
        <authorList>
            <person name="Cao W."/>
            <person name="Deng X."/>
        </authorList>
    </citation>
    <scope>NUCLEOTIDE SEQUENCE [LARGE SCALE GENOMIC DNA]</scope>
    <source>
        <strain evidence="2 3">334s03</strain>
    </source>
</reference>
<evidence type="ECO:0008006" key="4">
    <source>
        <dbReference type="Google" id="ProtNLM"/>
    </source>
</evidence>
<evidence type="ECO:0000256" key="1">
    <source>
        <dbReference type="SAM" id="Phobius"/>
    </source>
</evidence>
<proteinExistence type="predicted"/>
<evidence type="ECO:0000313" key="2">
    <source>
        <dbReference type="EMBL" id="MDF0715182.1"/>
    </source>
</evidence>
<comment type="caution">
    <text evidence="2">The sequence shown here is derived from an EMBL/GenBank/DDBJ whole genome shotgun (WGS) entry which is preliminary data.</text>
</comment>
<feature type="transmembrane region" description="Helical" evidence="1">
    <location>
        <begin position="83"/>
        <end position="100"/>
    </location>
</feature>
<dbReference type="RefSeq" id="WP_275614443.1">
    <property type="nucleotide sequence ID" value="NZ_JARFVB010000001.1"/>
</dbReference>